<evidence type="ECO:0000256" key="2">
    <source>
        <dbReference type="SAM" id="Coils"/>
    </source>
</evidence>
<feature type="compositionally biased region" description="Basic and acidic residues" evidence="3">
    <location>
        <begin position="120"/>
        <end position="131"/>
    </location>
</feature>
<feature type="coiled-coil region" evidence="2">
    <location>
        <begin position="820"/>
        <end position="854"/>
    </location>
</feature>
<evidence type="ECO:0000313" key="4">
    <source>
        <dbReference type="EMBL" id="KAK0663473.1"/>
    </source>
</evidence>
<feature type="region of interest" description="Disordered" evidence="3">
    <location>
        <begin position="1"/>
        <end position="131"/>
    </location>
</feature>
<dbReference type="PANTHER" id="PTHR32083">
    <property type="entry name" value="CILIA AND FLAGELLA-ASSOCIATED PROTEIN 58-RELATED"/>
    <property type="match status" value="1"/>
</dbReference>
<comment type="caution">
    <text evidence="4">The sequence shown here is derived from an EMBL/GenBank/DDBJ whole genome shotgun (WGS) entry which is preliminary data.</text>
</comment>
<feature type="region of interest" description="Disordered" evidence="3">
    <location>
        <begin position="344"/>
        <end position="413"/>
    </location>
</feature>
<dbReference type="GO" id="GO:0005856">
    <property type="term" value="C:cytoskeleton"/>
    <property type="evidence" value="ECO:0007669"/>
    <property type="project" value="TreeGrafter"/>
</dbReference>
<feature type="coiled-coil region" evidence="2">
    <location>
        <begin position="700"/>
        <end position="752"/>
    </location>
</feature>
<feature type="compositionally biased region" description="Basic and acidic residues" evidence="3">
    <location>
        <begin position="1"/>
        <end position="10"/>
    </location>
</feature>
<feature type="compositionally biased region" description="Basic and acidic residues" evidence="3">
    <location>
        <begin position="404"/>
        <end position="413"/>
    </location>
</feature>
<dbReference type="EMBL" id="JAULSY010000129">
    <property type="protein sequence ID" value="KAK0663473.1"/>
    <property type="molecule type" value="Genomic_DNA"/>
</dbReference>
<dbReference type="Proteomes" id="UP001174997">
    <property type="component" value="Unassembled WGS sequence"/>
</dbReference>
<feature type="coiled-coil region" evidence="2">
    <location>
        <begin position="509"/>
        <end position="582"/>
    </location>
</feature>
<name>A0AA40D7M1_9PEZI</name>
<organism evidence="4 5">
    <name type="scientific">Cercophora samala</name>
    <dbReference type="NCBI Taxonomy" id="330535"/>
    <lineage>
        <taxon>Eukaryota</taxon>
        <taxon>Fungi</taxon>
        <taxon>Dikarya</taxon>
        <taxon>Ascomycota</taxon>
        <taxon>Pezizomycotina</taxon>
        <taxon>Sordariomycetes</taxon>
        <taxon>Sordariomycetidae</taxon>
        <taxon>Sordariales</taxon>
        <taxon>Lasiosphaeriaceae</taxon>
        <taxon>Cercophora</taxon>
    </lineage>
</organism>
<feature type="compositionally biased region" description="Pro residues" evidence="3">
    <location>
        <begin position="12"/>
        <end position="21"/>
    </location>
</feature>
<gene>
    <name evidence="4" type="ORF">QBC41DRAFT_329186</name>
</gene>
<dbReference type="Gene3D" id="1.10.287.1490">
    <property type="match status" value="1"/>
</dbReference>
<dbReference type="PANTHER" id="PTHR32083:SF48">
    <property type="entry name" value="TRANS-GOLGI NETWORK-LOCALIZED SYP41-INTERACTING PROTEIN 1"/>
    <property type="match status" value="1"/>
</dbReference>
<keyword evidence="5" id="KW-1185">Reference proteome</keyword>
<sequence>MSRQGAHEWGGRPPPTGPKSRPPNKKRRAEAHSTDSSETWVRPEWQSYRPARSPSPKRHKPEPPSDSEAYGDFSYTPSTGIAIKGSAGNRRHSSATEEEDKGPPAQLGDYQVRRQSSADIEERPAGGRDVADVDFRGGMPFPDYFPQAAPWVMDRVRDKFRKLWEFLELPNLDPVRPTWHPLVTGTLSELERIESFCDFINAKRRELHGQTLDYKRQLSKYEKDYRAQLEDMEGFKKETEKYRRQVTKLENEADAYKKQIAKLESDNSQQAAELDLQRKRTSKLDQQLGKQIVETDTYKKKADKLEEDCTKQAADIEAYKNQVVKLEEDNSRLLAEVEDYKRQTTELKTDKKSPDAGSEGGQSQVCKPEVGKIPVVSPEDYRLKAPKGPRRWSVDTDNQAPRSPTKDKAVEMEGYRTQTRKLEETCKEQAAQIKGCRMEIERWRQDFHNLGAEKERCKVDIGHLQQELGRVEKELESVVAHKNRRGETIRHLEDKLAAMATKKDPRMELFKVRKEKEKLSNDYDALKARYDGQLAMFQNLERETAEQKKKFTTIRVEHQRSIDKIKAEKQELERRILEIQKTPSGNNQQSPDDHELAAPDIDQLMGGMEPKLPPTGVPKQLVGNLPKSAQQLSVDEFLGEIIPASSAVRSTTAPVNPQAATPGLGKSTISTPTTAGLSQPQEGQVKGGIPLGADHGYQELIRYQAMVREKDEKLKQLTAENVEVQKLLGEKITQIEKELQTNKARLQQQQAQGLDDKPGSDTVNAILKSRVDKLLIKDKDKDTALKQLRDAKFKLEYLMEEKDDKYKQLHAVNVSLQGMVQEKTSIVERLEEERNRLQGELQARDNQIQALEGKICETEAQLREEADKLAKLRQILGHKEAEISTLRAASSLPGTPVSAVSNASFQIQIPQVTSSDDGLRVDKGTTLGLSAQQEPTVFIKRERADTGCELPVIETMAQDQDLRKGIVSLLGDLFSIPPSQKWNNDTLVKFVSHLGSGLDATTGPNNASADMALVNDAWTLRNVWAQDCAGNTGQSHLQETLAGKFAHLCLLLSLVREGQDDMGTCQLLGELSLSLLSADHSQLPLAGMAFLDCVASSQAKPERVKARVGLMAILICELCRHLQRVLQAPKRNWGIKEILGMTEDEAPETSTIWKLATILGEEDTRSEPLETRKRLAQTCSDKFSFFYQTDEDNKEREIGLLSCSSGMEDDANSQIFLMLDFEKRWIRLVDCSLAYFTSNRAAPRMLDLVIAREDAEKKEEVELFKIEAAPKDVAAFWLRNICYGG</sequence>
<proteinExistence type="predicted"/>
<evidence type="ECO:0000256" key="1">
    <source>
        <dbReference type="ARBA" id="ARBA00023054"/>
    </source>
</evidence>
<feature type="compositionally biased region" description="Basic and acidic residues" evidence="3">
    <location>
        <begin position="344"/>
        <end position="354"/>
    </location>
</feature>
<evidence type="ECO:0000313" key="5">
    <source>
        <dbReference type="Proteomes" id="UP001174997"/>
    </source>
</evidence>
<protein>
    <submittedName>
        <fullName evidence="4">Myosin-2 heavy chain</fullName>
    </submittedName>
</protein>
<evidence type="ECO:0000256" key="3">
    <source>
        <dbReference type="SAM" id="MobiDB-lite"/>
    </source>
</evidence>
<accession>A0AA40D7M1</accession>
<keyword evidence="1 2" id="KW-0175">Coiled coil</keyword>
<reference evidence="4" key="1">
    <citation type="submission" date="2023-06" db="EMBL/GenBank/DDBJ databases">
        <title>Genome-scale phylogeny and comparative genomics of the fungal order Sordariales.</title>
        <authorList>
            <consortium name="Lawrence Berkeley National Laboratory"/>
            <person name="Hensen N."/>
            <person name="Bonometti L."/>
            <person name="Westerberg I."/>
            <person name="Brannstrom I.O."/>
            <person name="Guillou S."/>
            <person name="Cros-Aarteil S."/>
            <person name="Calhoun S."/>
            <person name="Haridas S."/>
            <person name="Kuo A."/>
            <person name="Mondo S."/>
            <person name="Pangilinan J."/>
            <person name="Riley R."/>
            <person name="Labutti K."/>
            <person name="Andreopoulos B."/>
            <person name="Lipzen A."/>
            <person name="Chen C."/>
            <person name="Yanf M."/>
            <person name="Daum C."/>
            <person name="Ng V."/>
            <person name="Clum A."/>
            <person name="Steindorff A."/>
            <person name="Ohm R."/>
            <person name="Martin F."/>
            <person name="Silar P."/>
            <person name="Natvig D."/>
            <person name="Lalanne C."/>
            <person name="Gautier V."/>
            <person name="Ament-Velasquez S.L."/>
            <person name="Kruys A."/>
            <person name="Hutchinson M.I."/>
            <person name="Powell A.J."/>
            <person name="Barry K."/>
            <person name="Miller A.N."/>
            <person name="Grigoriev I.V."/>
            <person name="Debuchy R."/>
            <person name="Gladieux P."/>
            <person name="Thoren M.H."/>
            <person name="Johannesson H."/>
        </authorList>
    </citation>
    <scope>NUCLEOTIDE SEQUENCE</scope>
    <source>
        <strain evidence="4">CBS 307.81</strain>
    </source>
</reference>